<comment type="caution">
    <text evidence="2">The sequence shown here is derived from an EMBL/GenBank/DDBJ whole genome shotgun (WGS) entry which is preliminary data.</text>
</comment>
<feature type="region of interest" description="Disordered" evidence="1">
    <location>
        <begin position="1"/>
        <end position="75"/>
    </location>
</feature>
<organism evidence="2 3">
    <name type="scientific">Pseudonocardia sediminis</name>
    <dbReference type="NCBI Taxonomy" id="1397368"/>
    <lineage>
        <taxon>Bacteria</taxon>
        <taxon>Bacillati</taxon>
        <taxon>Actinomycetota</taxon>
        <taxon>Actinomycetes</taxon>
        <taxon>Pseudonocardiales</taxon>
        <taxon>Pseudonocardiaceae</taxon>
        <taxon>Pseudonocardia</taxon>
    </lineage>
</organism>
<sequence>MPAGGVTTPMSQGDKTAANPTETTESSETGAADPESGRVPTAQSNTAVDVSPDTDGVHMSEEVVDTEHDDDRSEG</sequence>
<proteinExistence type="predicted"/>
<feature type="compositionally biased region" description="Basic and acidic residues" evidence="1">
    <location>
        <begin position="55"/>
        <end position="75"/>
    </location>
</feature>
<dbReference type="AlphaFoldDB" id="A0A4Q7UQ22"/>
<name>A0A4Q7UQ22_PSEST</name>
<reference evidence="2 3" key="1">
    <citation type="submission" date="2019-02" db="EMBL/GenBank/DDBJ databases">
        <title>Sequencing the genomes of 1000 actinobacteria strains.</title>
        <authorList>
            <person name="Klenk H.-P."/>
        </authorList>
    </citation>
    <scope>NUCLEOTIDE SEQUENCE [LARGE SCALE GENOMIC DNA]</scope>
    <source>
        <strain evidence="2 3">DSM 45779</strain>
    </source>
</reference>
<evidence type="ECO:0000313" key="3">
    <source>
        <dbReference type="Proteomes" id="UP000291591"/>
    </source>
</evidence>
<dbReference type="Proteomes" id="UP000291591">
    <property type="component" value="Unassembled WGS sequence"/>
</dbReference>
<accession>A0A4Q7UQ22</accession>
<keyword evidence="3" id="KW-1185">Reference proteome</keyword>
<feature type="compositionally biased region" description="Polar residues" evidence="1">
    <location>
        <begin position="8"/>
        <end position="20"/>
    </location>
</feature>
<gene>
    <name evidence="2" type="ORF">EV383_0651</name>
</gene>
<dbReference type="EMBL" id="SHKL01000001">
    <property type="protein sequence ID" value="RZT83832.1"/>
    <property type="molecule type" value="Genomic_DNA"/>
</dbReference>
<evidence type="ECO:0000313" key="2">
    <source>
        <dbReference type="EMBL" id="RZT83832.1"/>
    </source>
</evidence>
<protein>
    <submittedName>
        <fullName evidence="2">Uncharacterized protein</fullName>
    </submittedName>
</protein>
<evidence type="ECO:0000256" key="1">
    <source>
        <dbReference type="SAM" id="MobiDB-lite"/>
    </source>
</evidence>